<gene>
    <name evidence="2" type="ORF">H7J73_18700</name>
</gene>
<dbReference type="InterPro" id="IPR050266">
    <property type="entry name" value="AB_hydrolase_sf"/>
</dbReference>
<dbReference type="InterPro" id="IPR029058">
    <property type="entry name" value="AB_hydrolase_fold"/>
</dbReference>
<comment type="caution">
    <text evidence="2">The sequence shown here is derived from an EMBL/GenBank/DDBJ whole genome shotgun (WGS) entry which is preliminary data.</text>
</comment>
<dbReference type="GO" id="GO:0016787">
    <property type="term" value="F:hydrolase activity"/>
    <property type="evidence" value="ECO:0007669"/>
    <property type="project" value="UniProtKB-KW"/>
</dbReference>
<reference evidence="2 3" key="1">
    <citation type="journal article" date="2022" name="BMC Genomics">
        <title>Comparative genome analysis of mycobacteria focusing on tRNA and non-coding RNA.</title>
        <authorList>
            <person name="Behra P.R.K."/>
            <person name="Pettersson B.M.F."/>
            <person name="Ramesh M."/>
            <person name="Das S."/>
            <person name="Dasgupta S."/>
            <person name="Kirsebom L.A."/>
        </authorList>
    </citation>
    <scope>NUCLEOTIDE SEQUENCE [LARGE SCALE GENOMIC DNA]</scope>
    <source>
        <strain evidence="2 3">DSM 44078</strain>
    </source>
</reference>
<evidence type="ECO:0000259" key="1">
    <source>
        <dbReference type="Pfam" id="PF12697"/>
    </source>
</evidence>
<dbReference type="EMBL" id="JACKTY010000031">
    <property type="protein sequence ID" value="MCV7228047.1"/>
    <property type="molecule type" value="Genomic_DNA"/>
</dbReference>
<dbReference type="PANTHER" id="PTHR43798:SF33">
    <property type="entry name" value="HYDROLASE, PUTATIVE (AFU_ORTHOLOGUE AFUA_2G14860)-RELATED"/>
    <property type="match status" value="1"/>
</dbReference>
<protein>
    <submittedName>
        <fullName evidence="2">Alpha/beta hydrolase</fullName>
    </submittedName>
</protein>
<organism evidence="2 3">
    <name type="scientific">Mycolicibacterium komossense</name>
    <dbReference type="NCBI Taxonomy" id="1779"/>
    <lineage>
        <taxon>Bacteria</taxon>
        <taxon>Bacillati</taxon>
        <taxon>Actinomycetota</taxon>
        <taxon>Actinomycetes</taxon>
        <taxon>Mycobacteriales</taxon>
        <taxon>Mycobacteriaceae</taxon>
        <taxon>Mycolicibacterium</taxon>
    </lineage>
</organism>
<dbReference type="SUPFAM" id="SSF53474">
    <property type="entry name" value="alpha/beta-Hydrolases"/>
    <property type="match status" value="1"/>
</dbReference>
<dbReference type="InterPro" id="IPR000073">
    <property type="entry name" value="AB_hydrolase_1"/>
</dbReference>
<proteinExistence type="predicted"/>
<dbReference type="PANTHER" id="PTHR43798">
    <property type="entry name" value="MONOACYLGLYCEROL LIPASE"/>
    <property type="match status" value="1"/>
</dbReference>
<dbReference type="Pfam" id="PF12697">
    <property type="entry name" value="Abhydrolase_6"/>
    <property type="match status" value="1"/>
</dbReference>
<dbReference type="Proteomes" id="UP001526201">
    <property type="component" value="Unassembled WGS sequence"/>
</dbReference>
<sequence>MKYFVAAGEDRRLDATARKSLRGSYIQLSNGITHYELTGPAGGDVVVLTGGLTVPLFYWDETAAALHDHGLRTLAYSAYGRGYSDRVEGPYGEALLARQLLELIVDTLDESTPRHLVGASMGALVAMAYLGRHAAAPTTVTLIGPAGLSPPPMLQKLLLGNDITGGLIAKHLGQRIFDRHQRHNVRDRKRAADLAAMVDTAYHYEGSLFAFFDTLQHFPLFDRAELYRATGALPIPAMLMWGTDDQVTPISSLDHVNDLLKPEQCHVIPDCGHMVPFERPAFVAEKLAAFTAFHTKR</sequence>
<accession>A0ABT3CEX8</accession>
<dbReference type="RefSeq" id="WP_264069101.1">
    <property type="nucleotide sequence ID" value="NZ_JACKTY010000031.1"/>
</dbReference>
<feature type="domain" description="AB hydrolase-1" evidence="1">
    <location>
        <begin position="58"/>
        <end position="285"/>
    </location>
</feature>
<keyword evidence="2" id="KW-0378">Hydrolase</keyword>
<keyword evidence="3" id="KW-1185">Reference proteome</keyword>
<name>A0ABT3CEX8_9MYCO</name>
<dbReference type="PRINTS" id="PR00111">
    <property type="entry name" value="ABHYDROLASE"/>
</dbReference>
<evidence type="ECO:0000313" key="3">
    <source>
        <dbReference type="Proteomes" id="UP001526201"/>
    </source>
</evidence>
<dbReference type="Gene3D" id="3.40.50.1820">
    <property type="entry name" value="alpha/beta hydrolase"/>
    <property type="match status" value="1"/>
</dbReference>
<evidence type="ECO:0000313" key="2">
    <source>
        <dbReference type="EMBL" id="MCV7228047.1"/>
    </source>
</evidence>